<gene>
    <name evidence="1" type="ORF">C4K04_0788</name>
</gene>
<dbReference type="AlphaFoldDB" id="A0A3G7TH95"/>
<proteinExistence type="predicted"/>
<sequence>MLAMASCLTHRVVLIASKLAPTESHSSPWPLAAGFCSLRYSG</sequence>
<organism evidence="1 2">
    <name type="scientific">Pseudomonas chlororaphis</name>
    <dbReference type="NCBI Taxonomy" id="587753"/>
    <lineage>
        <taxon>Bacteria</taxon>
        <taxon>Pseudomonadati</taxon>
        <taxon>Pseudomonadota</taxon>
        <taxon>Gammaproteobacteria</taxon>
        <taxon>Pseudomonadales</taxon>
        <taxon>Pseudomonadaceae</taxon>
        <taxon>Pseudomonas</taxon>
    </lineage>
</organism>
<dbReference type="EMBL" id="CP027753">
    <property type="protein sequence ID" value="AZE46483.1"/>
    <property type="molecule type" value="Genomic_DNA"/>
</dbReference>
<name>A0A3G7TH95_9PSED</name>
<protein>
    <submittedName>
        <fullName evidence="1">Uncharacterized protein</fullName>
    </submittedName>
</protein>
<evidence type="ECO:0000313" key="2">
    <source>
        <dbReference type="Proteomes" id="UP000268048"/>
    </source>
</evidence>
<evidence type="ECO:0000313" key="1">
    <source>
        <dbReference type="EMBL" id="AZE46483.1"/>
    </source>
</evidence>
<dbReference type="Proteomes" id="UP000268048">
    <property type="component" value="Chromosome"/>
</dbReference>
<accession>A0A3G7TH95</accession>
<reference evidence="1 2" key="1">
    <citation type="submission" date="2018-03" db="EMBL/GenBank/DDBJ databases">
        <title>Diversity of phytobeneficial traits revealed by whole-genome analysis of worldwide-isolated phenazine-producing Pseudomonas spp.</title>
        <authorList>
            <person name="Biessy A."/>
            <person name="Novinscak A."/>
            <person name="Blom J."/>
            <person name="Leger G."/>
            <person name="Thomashow L.S."/>
            <person name="Cazorla F.M."/>
            <person name="Josic D."/>
            <person name="Filion M."/>
        </authorList>
    </citation>
    <scope>NUCLEOTIDE SEQUENCE [LARGE SCALE GENOMIC DNA]</scope>
    <source>
        <strain evidence="1 2">B25</strain>
    </source>
</reference>